<feature type="transmembrane region" description="Helical" evidence="1">
    <location>
        <begin position="367"/>
        <end position="387"/>
    </location>
</feature>
<gene>
    <name evidence="2" type="ORF">Mrose_02954</name>
</gene>
<dbReference type="InterPro" id="IPR017868">
    <property type="entry name" value="Filamin/ABP280_repeat-like"/>
</dbReference>
<evidence type="ECO:0000256" key="1">
    <source>
        <dbReference type="SAM" id="Phobius"/>
    </source>
</evidence>
<keyword evidence="1" id="KW-0812">Transmembrane</keyword>
<feature type="transmembrane region" description="Helical" evidence="1">
    <location>
        <begin position="613"/>
        <end position="633"/>
    </location>
</feature>
<keyword evidence="1" id="KW-0472">Membrane</keyword>
<proteinExistence type="predicted"/>
<accession>A0A399EHS2</accession>
<dbReference type="Proteomes" id="UP000265341">
    <property type="component" value="Unassembled WGS sequence"/>
</dbReference>
<comment type="caution">
    <text evidence="2">The sequence shown here is derived from an EMBL/GenBank/DDBJ whole genome shotgun (WGS) entry which is preliminary data.</text>
</comment>
<dbReference type="AlphaFoldDB" id="A0A399EHS2"/>
<dbReference type="PROSITE" id="PS50194">
    <property type="entry name" value="FILAMIN_REPEAT"/>
    <property type="match status" value="1"/>
</dbReference>
<reference evidence="2 3" key="1">
    <citation type="submission" date="2018-08" db="EMBL/GenBank/DDBJ databases">
        <title>Meiothermus roseus NBRC 110900 genome sequencing project.</title>
        <authorList>
            <person name="Da Costa M.S."/>
            <person name="Albuquerque L."/>
            <person name="Raposo P."/>
            <person name="Froufe H.J.C."/>
            <person name="Barroso C.S."/>
            <person name="Egas C."/>
        </authorList>
    </citation>
    <scope>NUCLEOTIDE SEQUENCE [LARGE SCALE GENOMIC DNA]</scope>
    <source>
        <strain evidence="2 3">NBRC 110900</strain>
    </source>
</reference>
<evidence type="ECO:0000313" key="3">
    <source>
        <dbReference type="Proteomes" id="UP000265341"/>
    </source>
</evidence>
<name>A0A399EHS2_9DEIN</name>
<dbReference type="OrthoDB" id="24146at2"/>
<feature type="transmembrane region" description="Helical" evidence="1">
    <location>
        <begin position="640"/>
        <end position="658"/>
    </location>
</feature>
<organism evidence="2 3">
    <name type="scientific">Calidithermus roseus</name>
    <dbReference type="NCBI Taxonomy" id="1644118"/>
    <lineage>
        <taxon>Bacteria</taxon>
        <taxon>Thermotogati</taxon>
        <taxon>Deinococcota</taxon>
        <taxon>Deinococci</taxon>
        <taxon>Thermales</taxon>
        <taxon>Thermaceae</taxon>
        <taxon>Calidithermus</taxon>
    </lineage>
</organism>
<evidence type="ECO:0000313" key="2">
    <source>
        <dbReference type="EMBL" id="RIH83655.1"/>
    </source>
</evidence>
<feature type="transmembrane region" description="Helical" evidence="1">
    <location>
        <begin position="566"/>
        <end position="588"/>
    </location>
</feature>
<keyword evidence="1" id="KW-1133">Transmembrane helix</keyword>
<dbReference type="EMBL" id="QWLA01000072">
    <property type="protein sequence ID" value="RIH83655.1"/>
    <property type="molecule type" value="Genomic_DNA"/>
</dbReference>
<feature type="transmembrane region" description="Helical" evidence="1">
    <location>
        <begin position="337"/>
        <end position="360"/>
    </location>
</feature>
<sequence length="665" mass="73340">MASVGWAQTLSAPPSGRTGSALEISAESLPDGLYTLQVTSPSGNESFPVETSRGAFKLSYTPKVPGTYQFRLVLPDRTLEASSSVQAVAQAPTLSSDGLRVGNWKLPLPGDWSEPLVVANRAYLFRGPLVLEIDLSNPRVSNRYYPPAEVQALEAPAPGENMPSVLLEGGRRLKLDDLGGRPYEGRWESLQVIREFDQLLESSGSRNLDHSPTEGRPYWYYLAQPPSRLSAQDLKAFGRDLLRRGHRPELPWGQGVMLWLSPWLEQMRAARAQSIEASLMWSDTLLEYLPQFPGGRQALFQQAVWLENQGRPDLALRYRVALRTLQSWDVPVRSSSMLVLAGVSAGLFSLVGLYLMLAYLPAQQRNLASVGGWLGGWFTNPLLRLRHTALAYATVPERAVLLVLLLLLGGAVVVFGFVRRTEILLADDALSRGTLRSEAAQNLLRGLIDVPASRGLLAYALAQSDPAESQRLYRAASSWPVVLLGRRDPESLSRAYWAAPHYSAVQDVLGFGADPWSQAYRDAGVAREGVPTVRLMWLVVTQAGLEDLRRDFLRTWSDIRIVANPVVAWASGIVLLVLLLFTLLSFFLPRPRGAAGYPNWRYGVQLVFLGSPLYSQGWGVLLAGFGLYCLWLYRAGQAAALYGVAVAVVVHLVMWLLARPRRGAM</sequence>
<feature type="transmembrane region" description="Helical" evidence="1">
    <location>
        <begin position="399"/>
        <end position="418"/>
    </location>
</feature>
<dbReference type="RefSeq" id="WP_119279582.1">
    <property type="nucleotide sequence ID" value="NZ_QWLA01000072.1"/>
</dbReference>
<protein>
    <submittedName>
        <fullName evidence="2">Uncharacterized protein</fullName>
    </submittedName>
</protein>
<keyword evidence="3" id="KW-1185">Reference proteome</keyword>